<reference evidence="1" key="1">
    <citation type="submission" date="2023-07" db="EMBL/GenBank/DDBJ databases">
        <authorList>
            <person name="Stuckert A."/>
        </authorList>
    </citation>
    <scope>NUCLEOTIDE SEQUENCE</scope>
</reference>
<dbReference type="Proteomes" id="UP001176940">
    <property type="component" value="Unassembled WGS sequence"/>
</dbReference>
<evidence type="ECO:0000313" key="1">
    <source>
        <dbReference type="EMBL" id="CAJ0956409.1"/>
    </source>
</evidence>
<organism evidence="1 2">
    <name type="scientific">Ranitomeya imitator</name>
    <name type="common">mimic poison frog</name>
    <dbReference type="NCBI Taxonomy" id="111125"/>
    <lineage>
        <taxon>Eukaryota</taxon>
        <taxon>Metazoa</taxon>
        <taxon>Chordata</taxon>
        <taxon>Craniata</taxon>
        <taxon>Vertebrata</taxon>
        <taxon>Euteleostomi</taxon>
        <taxon>Amphibia</taxon>
        <taxon>Batrachia</taxon>
        <taxon>Anura</taxon>
        <taxon>Neobatrachia</taxon>
        <taxon>Hyloidea</taxon>
        <taxon>Dendrobatidae</taxon>
        <taxon>Dendrobatinae</taxon>
        <taxon>Ranitomeya</taxon>
    </lineage>
</organism>
<protein>
    <submittedName>
        <fullName evidence="1">Uncharacterized protein</fullName>
    </submittedName>
</protein>
<dbReference type="EMBL" id="CAUEEQ010041802">
    <property type="protein sequence ID" value="CAJ0956409.1"/>
    <property type="molecule type" value="Genomic_DNA"/>
</dbReference>
<comment type="caution">
    <text evidence="1">The sequence shown here is derived from an EMBL/GenBank/DDBJ whole genome shotgun (WGS) entry which is preliminary data.</text>
</comment>
<evidence type="ECO:0000313" key="2">
    <source>
        <dbReference type="Proteomes" id="UP001176940"/>
    </source>
</evidence>
<gene>
    <name evidence="1" type="ORF">RIMI_LOCUS15518373</name>
</gene>
<name>A0ABN9M1E1_9NEOB</name>
<keyword evidence="2" id="KW-1185">Reference proteome</keyword>
<sequence>MAYIELVDRAESKQNLQQNSIRDDCFPFVFIPENNTCHESKKRFLFKSVYWKLESKIKELQHMQHSLQKL</sequence>
<accession>A0ABN9M1E1</accession>
<proteinExistence type="predicted"/>